<evidence type="ECO:0000256" key="2">
    <source>
        <dbReference type="SAM" id="MobiDB-lite"/>
    </source>
</evidence>
<proteinExistence type="predicted"/>
<dbReference type="EMBL" id="JABSTU010000004">
    <property type="protein sequence ID" value="KAH8033336.1"/>
    <property type="molecule type" value="Genomic_DNA"/>
</dbReference>
<gene>
    <name evidence="3" type="ORF">HPB51_010376</name>
</gene>
<organism evidence="3 4">
    <name type="scientific">Rhipicephalus microplus</name>
    <name type="common">Cattle tick</name>
    <name type="synonym">Boophilus microplus</name>
    <dbReference type="NCBI Taxonomy" id="6941"/>
    <lineage>
        <taxon>Eukaryota</taxon>
        <taxon>Metazoa</taxon>
        <taxon>Ecdysozoa</taxon>
        <taxon>Arthropoda</taxon>
        <taxon>Chelicerata</taxon>
        <taxon>Arachnida</taxon>
        <taxon>Acari</taxon>
        <taxon>Parasitiformes</taxon>
        <taxon>Ixodida</taxon>
        <taxon>Ixodoidea</taxon>
        <taxon>Ixodidae</taxon>
        <taxon>Rhipicephalinae</taxon>
        <taxon>Rhipicephalus</taxon>
        <taxon>Boophilus</taxon>
    </lineage>
</organism>
<reference evidence="3" key="1">
    <citation type="journal article" date="2020" name="Cell">
        <title>Large-Scale Comparative Analyses of Tick Genomes Elucidate Their Genetic Diversity and Vector Capacities.</title>
        <authorList>
            <consortium name="Tick Genome and Microbiome Consortium (TIGMIC)"/>
            <person name="Jia N."/>
            <person name="Wang J."/>
            <person name="Shi W."/>
            <person name="Du L."/>
            <person name="Sun Y."/>
            <person name="Zhan W."/>
            <person name="Jiang J.F."/>
            <person name="Wang Q."/>
            <person name="Zhang B."/>
            <person name="Ji P."/>
            <person name="Bell-Sakyi L."/>
            <person name="Cui X.M."/>
            <person name="Yuan T.T."/>
            <person name="Jiang B.G."/>
            <person name="Yang W.F."/>
            <person name="Lam T.T."/>
            <person name="Chang Q.C."/>
            <person name="Ding S.J."/>
            <person name="Wang X.J."/>
            <person name="Zhu J.G."/>
            <person name="Ruan X.D."/>
            <person name="Zhao L."/>
            <person name="Wei J.T."/>
            <person name="Ye R.Z."/>
            <person name="Que T.C."/>
            <person name="Du C.H."/>
            <person name="Zhou Y.H."/>
            <person name="Cheng J.X."/>
            <person name="Dai P.F."/>
            <person name="Guo W.B."/>
            <person name="Han X.H."/>
            <person name="Huang E.J."/>
            <person name="Li L.F."/>
            <person name="Wei W."/>
            <person name="Gao Y.C."/>
            <person name="Liu J.Z."/>
            <person name="Shao H.Z."/>
            <person name="Wang X."/>
            <person name="Wang C.C."/>
            <person name="Yang T.C."/>
            <person name="Huo Q.B."/>
            <person name="Li W."/>
            <person name="Chen H.Y."/>
            <person name="Chen S.E."/>
            <person name="Zhou L.G."/>
            <person name="Ni X.B."/>
            <person name="Tian J.H."/>
            <person name="Sheng Y."/>
            <person name="Liu T."/>
            <person name="Pan Y.S."/>
            <person name="Xia L.Y."/>
            <person name="Li J."/>
            <person name="Zhao F."/>
            <person name="Cao W.C."/>
        </authorList>
    </citation>
    <scope>NUCLEOTIDE SEQUENCE</scope>
    <source>
        <strain evidence="3">Rmic-2018</strain>
    </source>
</reference>
<dbReference type="AlphaFoldDB" id="A0A9J6EH42"/>
<feature type="coiled-coil region" evidence="1">
    <location>
        <begin position="35"/>
        <end position="62"/>
    </location>
</feature>
<sequence length="173" mass="19449">MNQETKPQLMALCATNNELAQDVEALLPPDVFKKLQGDRKLVVEHTKQVAQLQNETQRKEGNILASVFVVGSTDRAVQDTTEGLMREESPLNSPTEDMAEPTLVRGQKQIEEEKLGDVNNILGCSNDDAGYSEKTYDESREEVDIERYSNKQVKIVNSTKRNIAQRDVENRGL</sequence>
<evidence type="ECO:0000313" key="4">
    <source>
        <dbReference type="Proteomes" id="UP000821866"/>
    </source>
</evidence>
<dbReference type="Proteomes" id="UP000821866">
    <property type="component" value="Chromosome 2"/>
</dbReference>
<evidence type="ECO:0000256" key="1">
    <source>
        <dbReference type="SAM" id="Coils"/>
    </source>
</evidence>
<name>A0A9J6EH42_RHIMP</name>
<keyword evidence="1" id="KW-0175">Coiled coil</keyword>
<protein>
    <submittedName>
        <fullName evidence="3">Uncharacterized protein</fullName>
    </submittedName>
</protein>
<keyword evidence="4" id="KW-1185">Reference proteome</keyword>
<reference evidence="3" key="2">
    <citation type="submission" date="2021-09" db="EMBL/GenBank/DDBJ databases">
        <authorList>
            <person name="Jia N."/>
            <person name="Wang J."/>
            <person name="Shi W."/>
            <person name="Du L."/>
            <person name="Sun Y."/>
            <person name="Zhan W."/>
            <person name="Jiang J."/>
            <person name="Wang Q."/>
            <person name="Zhang B."/>
            <person name="Ji P."/>
            <person name="Sakyi L.B."/>
            <person name="Cui X."/>
            <person name="Yuan T."/>
            <person name="Jiang B."/>
            <person name="Yang W."/>
            <person name="Lam T.T.-Y."/>
            <person name="Chang Q."/>
            <person name="Ding S."/>
            <person name="Wang X."/>
            <person name="Zhu J."/>
            <person name="Ruan X."/>
            <person name="Zhao L."/>
            <person name="Wei J."/>
            <person name="Que T."/>
            <person name="Du C."/>
            <person name="Cheng J."/>
            <person name="Dai P."/>
            <person name="Han X."/>
            <person name="Huang E."/>
            <person name="Gao Y."/>
            <person name="Liu J."/>
            <person name="Shao H."/>
            <person name="Ye R."/>
            <person name="Li L."/>
            <person name="Wei W."/>
            <person name="Wang X."/>
            <person name="Wang C."/>
            <person name="Huo Q."/>
            <person name="Li W."/>
            <person name="Guo W."/>
            <person name="Chen H."/>
            <person name="Chen S."/>
            <person name="Zhou L."/>
            <person name="Zhou L."/>
            <person name="Ni X."/>
            <person name="Tian J."/>
            <person name="Zhou Y."/>
            <person name="Sheng Y."/>
            <person name="Liu T."/>
            <person name="Pan Y."/>
            <person name="Xia L."/>
            <person name="Li J."/>
            <person name="Zhao F."/>
            <person name="Cao W."/>
        </authorList>
    </citation>
    <scope>NUCLEOTIDE SEQUENCE</scope>
    <source>
        <strain evidence="3">Rmic-2018</strain>
        <tissue evidence="3">Larvae</tissue>
    </source>
</reference>
<accession>A0A9J6EH42</accession>
<comment type="caution">
    <text evidence="3">The sequence shown here is derived from an EMBL/GenBank/DDBJ whole genome shotgun (WGS) entry which is preliminary data.</text>
</comment>
<evidence type="ECO:0000313" key="3">
    <source>
        <dbReference type="EMBL" id="KAH8033336.1"/>
    </source>
</evidence>
<feature type="region of interest" description="Disordered" evidence="2">
    <location>
        <begin position="76"/>
        <end position="102"/>
    </location>
</feature>